<gene>
    <name evidence="1" type="ORF">MLD38_017657</name>
</gene>
<keyword evidence="2" id="KW-1185">Reference proteome</keyword>
<protein>
    <submittedName>
        <fullName evidence="1">Uncharacterized protein</fullName>
    </submittedName>
</protein>
<accession>A0ACB9QRA6</accession>
<organism evidence="1 2">
    <name type="scientific">Melastoma candidum</name>
    <dbReference type="NCBI Taxonomy" id="119954"/>
    <lineage>
        <taxon>Eukaryota</taxon>
        <taxon>Viridiplantae</taxon>
        <taxon>Streptophyta</taxon>
        <taxon>Embryophyta</taxon>
        <taxon>Tracheophyta</taxon>
        <taxon>Spermatophyta</taxon>
        <taxon>Magnoliopsida</taxon>
        <taxon>eudicotyledons</taxon>
        <taxon>Gunneridae</taxon>
        <taxon>Pentapetalae</taxon>
        <taxon>rosids</taxon>
        <taxon>malvids</taxon>
        <taxon>Myrtales</taxon>
        <taxon>Melastomataceae</taxon>
        <taxon>Melastomatoideae</taxon>
        <taxon>Melastomateae</taxon>
        <taxon>Melastoma</taxon>
    </lineage>
</organism>
<comment type="caution">
    <text evidence="1">The sequence shown here is derived from an EMBL/GenBank/DDBJ whole genome shotgun (WGS) entry which is preliminary data.</text>
</comment>
<name>A0ACB9QRA6_9MYRT</name>
<sequence>MTVRIIVITISFPTKAGDSDFSDQLKPVEALEGVHLRRRRSSLFPALVILSLQFIVRNQETQWKWKVVARSEPK</sequence>
<dbReference type="EMBL" id="CM042884">
    <property type="protein sequence ID" value="KAI4369180.1"/>
    <property type="molecule type" value="Genomic_DNA"/>
</dbReference>
<reference evidence="2" key="1">
    <citation type="journal article" date="2023" name="Front. Plant Sci.">
        <title>Chromosomal-level genome assembly of Melastoma candidum provides insights into trichome evolution.</title>
        <authorList>
            <person name="Zhong Y."/>
            <person name="Wu W."/>
            <person name="Sun C."/>
            <person name="Zou P."/>
            <person name="Liu Y."/>
            <person name="Dai S."/>
            <person name="Zhou R."/>
        </authorList>
    </citation>
    <scope>NUCLEOTIDE SEQUENCE [LARGE SCALE GENOMIC DNA]</scope>
</reference>
<dbReference type="Proteomes" id="UP001057402">
    <property type="component" value="Chromosome 5"/>
</dbReference>
<proteinExistence type="predicted"/>
<evidence type="ECO:0000313" key="2">
    <source>
        <dbReference type="Proteomes" id="UP001057402"/>
    </source>
</evidence>
<evidence type="ECO:0000313" key="1">
    <source>
        <dbReference type="EMBL" id="KAI4369180.1"/>
    </source>
</evidence>